<evidence type="ECO:0000256" key="4">
    <source>
        <dbReference type="RuleBase" id="RU363019"/>
    </source>
</evidence>
<evidence type="ECO:0000313" key="7">
    <source>
        <dbReference type="EnsemblMetazoa" id="XP_014259600.2"/>
    </source>
</evidence>
<dbReference type="Gene3D" id="2.40.100.10">
    <property type="entry name" value="Cyclophilin-like"/>
    <property type="match status" value="1"/>
</dbReference>
<dbReference type="Proteomes" id="UP000494040">
    <property type="component" value="Unassembled WGS sequence"/>
</dbReference>
<dbReference type="GeneID" id="106672581"/>
<proteinExistence type="inferred from homology"/>
<keyword evidence="4" id="KW-0732">Signal</keyword>
<dbReference type="PANTHER" id="PTHR11071:SF561">
    <property type="entry name" value="PEPTIDYL-PROLYL CIS-TRANS ISOMERASE D-RELATED"/>
    <property type="match status" value="1"/>
</dbReference>
<dbReference type="Pfam" id="PF00160">
    <property type="entry name" value="Pro_isomerase"/>
    <property type="match status" value="1"/>
</dbReference>
<dbReference type="PROSITE" id="PS50072">
    <property type="entry name" value="CSA_PPIASE_2"/>
    <property type="match status" value="1"/>
</dbReference>
<dbReference type="PRINTS" id="PR00153">
    <property type="entry name" value="CSAPPISMRASE"/>
</dbReference>
<dbReference type="GO" id="GO:0016018">
    <property type="term" value="F:cyclosporin A binding"/>
    <property type="evidence" value="ECO:0007669"/>
    <property type="project" value="TreeGrafter"/>
</dbReference>
<keyword evidence="8" id="KW-1185">Reference proteome</keyword>
<protein>
    <recommendedName>
        <fullName evidence="4">Peptidyl-prolyl cis-trans isomerase</fullName>
        <shortName evidence="4">PPIase</shortName>
        <ecNumber evidence="4">5.2.1.8</ecNumber>
    </recommendedName>
</protein>
<keyword evidence="3 4" id="KW-0413">Isomerase</keyword>
<sequence>MNLSLIFFSFAFLFIITVPSSNGQKLKVTKQVYFDISIGGKDAGRVVIGLFGDDVPKTVDNFFQIATKGVNGKTYAGSRFHRVIKKFMIQGGDILKGDGTGSVSIYGKSFPDENFKFKHTGAGFLSMANSGPNSNGSQFFITVAKTPWLDGHHVVFGKVVEGQRIVHTIENLKTDFGDKPVQEVLIKACGEVKTATPFFISDDWETFLKASLVPLGMSFTILGIFQWFMYKLNFD</sequence>
<dbReference type="AlphaFoldDB" id="A0A8I6SE69"/>
<keyword evidence="5" id="KW-0812">Transmembrane</keyword>
<dbReference type="EnsemblMetazoa" id="XM_014404114.2">
    <property type="protein sequence ID" value="XP_014259600.2"/>
    <property type="gene ID" value="LOC106672581"/>
</dbReference>
<feature type="transmembrane region" description="Helical" evidence="5">
    <location>
        <begin position="212"/>
        <end position="230"/>
    </location>
</feature>
<dbReference type="GO" id="GO:0005737">
    <property type="term" value="C:cytoplasm"/>
    <property type="evidence" value="ECO:0007669"/>
    <property type="project" value="TreeGrafter"/>
</dbReference>
<keyword evidence="5" id="KW-1133">Transmembrane helix</keyword>
<dbReference type="InterPro" id="IPR020892">
    <property type="entry name" value="Cyclophilin-type_PPIase_CS"/>
</dbReference>
<dbReference type="PANTHER" id="PTHR11071">
    <property type="entry name" value="PEPTIDYL-PROLYL CIS-TRANS ISOMERASE"/>
    <property type="match status" value="1"/>
</dbReference>
<keyword evidence="2 4" id="KW-0697">Rotamase</keyword>
<comment type="catalytic activity">
    <reaction evidence="1 4">
        <text>[protein]-peptidylproline (omega=180) = [protein]-peptidylproline (omega=0)</text>
        <dbReference type="Rhea" id="RHEA:16237"/>
        <dbReference type="Rhea" id="RHEA-COMP:10747"/>
        <dbReference type="Rhea" id="RHEA-COMP:10748"/>
        <dbReference type="ChEBI" id="CHEBI:83833"/>
        <dbReference type="ChEBI" id="CHEBI:83834"/>
        <dbReference type="EC" id="5.2.1.8"/>
    </reaction>
</comment>
<dbReference type="EC" id="5.2.1.8" evidence="4"/>
<dbReference type="InterPro" id="IPR029000">
    <property type="entry name" value="Cyclophilin-like_dom_sf"/>
</dbReference>
<evidence type="ECO:0000256" key="5">
    <source>
        <dbReference type="SAM" id="Phobius"/>
    </source>
</evidence>
<dbReference type="RefSeq" id="XP_014259600.2">
    <property type="nucleotide sequence ID" value="XM_014404114.2"/>
</dbReference>
<dbReference type="GO" id="GO:0006457">
    <property type="term" value="P:protein folding"/>
    <property type="evidence" value="ECO:0007669"/>
    <property type="project" value="InterPro"/>
</dbReference>
<feature type="domain" description="PPIase cyclophilin-type" evidence="6">
    <location>
        <begin position="33"/>
        <end position="191"/>
    </location>
</feature>
<evidence type="ECO:0000256" key="2">
    <source>
        <dbReference type="ARBA" id="ARBA00023110"/>
    </source>
</evidence>
<accession>A0A8I6SE69</accession>
<dbReference type="KEGG" id="clec:106672581"/>
<reference evidence="7" key="1">
    <citation type="submission" date="2022-01" db="UniProtKB">
        <authorList>
            <consortium name="EnsemblMetazoa"/>
        </authorList>
    </citation>
    <scope>IDENTIFICATION</scope>
</reference>
<name>A0A8I6SE69_CIMLE</name>
<dbReference type="OrthoDB" id="10064525at2759"/>
<feature type="signal peptide" evidence="4">
    <location>
        <begin position="1"/>
        <end position="23"/>
    </location>
</feature>
<evidence type="ECO:0000256" key="3">
    <source>
        <dbReference type="ARBA" id="ARBA00023235"/>
    </source>
</evidence>
<evidence type="ECO:0000259" key="6">
    <source>
        <dbReference type="PROSITE" id="PS50072"/>
    </source>
</evidence>
<dbReference type="GO" id="GO:0003755">
    <property type="term" value="F:peptidyl-prolyl cis-trans isomerase activity"/>
    <property type="evidence" value="ECO:0007669"/>
    <property type="project" value="UniProtKB-UniRule"/>
</dbReference>
<comment type="function">
    <text evidence="4">PPIases accelerate the folding of proteins. It catalyzes the cis-trans isomerization of proline imidic peptide bonds in oligopeptides.</text>
</comment>
<comment type="similarity">
    <text evidence="4">Belongs to the cyclophilin-type PPIase family.</text>
</comment>
<dbReference type="SUPFAM" id="SSF50891">
    <property type="entry name" value="Cyclophilin-like"/>
    <property type="match status" value="1"/>
</dbReference>
<dbReference type="PROSITE" id="PS00170">
    <property type="entry name" value="CSA_PPIASE_1"/>
    <property type="match status" value="1"/>
</dbReference>
<keyword evidence="5" id="KW-0472">Membrane</keyword>
<evidence type="ECO:0000313" key="8">
    <source>
        <dbReference type="Proteomes" id="UP000494040"/>
    </source>
</evidence>
<dbReference type="FunFam" id="2.40.100.10:FF:000001">
    <property type="entry name" value="Peptidyl-prolyl cis-trans isomerase"/>
    <property type="match status" value="1"/>
</dbReference>
<evidence type="ECO:0000256" key="1">
    <source>
        <dbReference type="ARBA" id="ARBA00000971"/>
    </source>
</evidence>
<feature type="chain" id="PRO_5035339130" description="Peptidyl-prolyl cis-trans isomerase" evidence="4">
    <location>
        <begin position="24"/>
        <end position="235"/>
    </location>
</feature>
<organism evidence="7 8">
    <name type="scientific">Cimex lectularius</name>
    <name type="common">Bed bug</name>
    <name type="synonym">Acanthia lectularia</name>
    <dbReference type="NCBI Taxonomy" id="79782"/>
    <lineage>
        <taxon>Eukaryota</taxon>
        <taxon>Metazoa</taxon>
        <taxon>Ecdysozoa</taxon>
        <taxon>Arthropoda</taxon>
        <taxon>Hexapoda</taxon>
        <taxon>Insecta</taxon>
        <taxon>Pterygota</taxon>
        <taxon>Neoptera</taxon>
        <taxon>Paraneoptera</taxon>
        <taxon>Hemiptera</taxon>
        <taxon>Heteroptera</taxon>
        <taxon>Panheteroptera</taxon>
        <taxon>Cimicomorpha</taxon>
        <taxon>Cimicidae</taxon>
        <taxon>Cimex</taxon>
    </lineage>
</organism>
<dbReference type="OMA" id="HETPRTV"/>
<dbReference type="InterPro" id="IPR002130">
    <property type="entry name" value="Cyclophilin-type_PPIase_dom"/>
</dbReference>